<dbReference type="InterPro" id="IPR016181">
    <property type="entry name" value="Acyl_CoA_acyltransferase"/>
</dbReference>
<evidence type="ECO:0000256" key="2">
    <source>
        <dbReference type="ARBA" id="ARBA00023315"/>
    </source>
</evidence>
<dbReference type="AlphaFoldDB" id="A0A917C0C0"/>
<dbReference type="Pfam" id="PF00583">
    <property type="entry name" value="Acetyltransf_1"/>
    <property type="match status" value="1"/>
</dbReference>
<dbReference type="Gene3D" id="3.40.630.30">
    <property type="match status" value="1"/>
</dbReference>
<reference evidence="4" key="1">
    <citation type="journal article" date="2014" name="Int. J. Syst. Evol. Microbiol.">
        <title>Complete genome sequence of Corynebacterium casei LMG S-19264T (=DSM 44701T), isolated from a smear-ripened cheese.</title>
        <authorList>
            <consortium name="US DOE Joint Genome Institute (JGI-PGF)"/>
            <person name="Walter F."/>
            <person name="Albersmeier A."/>
            <person name="Kalinowski J."/>
            <person name="Ruckert C."/>
        </authorList>
    </citation>
    <scope>NUCLEOTIDE SEQUENCE</scope>
    <source>
        <strain evidence="4">CCM 7897</strain>
    </source>
</reference>
<name>A0A917C0C0_9HYPH</name>
<dbReference type="PANTHER" id="PTHR43877:SF1">
    <property type="entry name" value="ACETYLTRANSFERASE"/>
    <property type="match status" value="1"/>
</dbReference>
<dbReference type="Proteomes" id="UP000606044">
    <property type="component" value="Unassembled WGS sequence"/>
</dbReference>
<reference evidence="4" key="2">
    <citation type="submission" date="2020-09" db="EMBL/GenBank/DDBJ databases">
        <authorList>
            <person name="Sun Q."/>
            <person name="Sedlacek I."/>
        </authorList>
    </citation>
    <scope>NUCLEOTIDE SEQUENCE</scope>
    <source>
        <strain evidence="4">CCM 7897</strain>
    </source>
</reference>
<dbReference type="RefSeq" id="WP_244644377.1">
    <property type="nucleotide sequence ID" value="NZ_BMCT01000003.1"/>
</dbReference>
<dbReference type="PANTHER" id="PTHR43877">
    <property type="entry name" value="AMINOALKYLPHOSPHONATE N-ACETYLTRANSFERASE-RELATED-RELATED"/>
    <property type="match status" value="1"/>
</dbReference>
<protein>
    <submittedName>
        <fullName evidence="4">N-acetyltransferase</fullName>
    </submittedName>
</protein>
<dbReference type="EMBL" id="BMCT01000003">
    <property type="protein sequence ID" value="GGF66225.1"/>
    <property type="molecule type" value="Genomic_DNA"/>
</dbReference>
<evidence type="ECO:0000313" key="4">
    <source>
        <dbReference type="EMBL" id="GGF66225.1"/>
    </source>
</evidence>
<evidence type="ECO:0000256" key="1">
    <source>
        <dbReference type="ARBA" id="ARBA00022679"/>
    </source>
</evidence>
<organism evidence="4 5">
    <name type="scientific">Azorhizobium oxalatiphilum</name>
    <dbReference type="NCBI Taxonomy" id="980631"/>
    <lineage>
        <taxon>Bacteria</taxon>
        <taxon>Pseudomonadati</taxon>
        <taxon>Pseudomonadota</taxon>
        <taxon>Alphaproteobacteria</taxon>
        <taxon>Hyphomicrobiales</taxon>
        <taxon>Xanthobacteraceae</taxon>
        <taxon>Azorhizobium</taxon>
    </lineage>
</organism>
<keyword evidence="2" id="KW-0012">Acyltransferase</keyword>
<sequence length="171" mass="18464">MRITRLDGAAAVAAIPALSDILLDCVAGGASVSFMQDMTRAEAEAFWRRIADDVAQGGRALLVAEQDGRALGTVQVILDTPPNQPHRGEIAKMLVHRDGRQQGMGAALMRAAEDTARQEGRTLLTLDTVPDEAGFRLYARLGWSSAGVVPGYALWPDGRPCDTLYMWKQLS</sequence>
<dbReference type="PROSITE" id="PS51186">
    <property type="entry name" value="GNAT"/>
    <property type="match status" value="1"/>
</dbReference>
<evidence type="ECO:0000313" key="5">
    <source>
        <dbReference type="Proteomes" id="UP000606044"/>
    </source>
</evidence>
<proteinExistence type="predicted"/>
<keyword evidence="5" id="KW-1185">Reference proteome</keyword>
<dbReference type="SUPFAM" id="SSF55729">
    <property type="entry name" value="Acyl-CoA N-acyltransferases (Nat)"/>
    <property type="match status" value="1"/>
</dbReference>
<keyword evidence="1" id="KW-0808">Transferase</keyword>
<dbReference type="GO" id="GO:0016747">
    <property type="term" value="F:acyltransferase activity, transferring groups other than amino-acyl groups"/>
    <property type="evidence" value="ECO:0007669"/>
    <property type="project" value="InterPro"/>
</dbReference>
<feature type="domain" description="N-acetyltransferase" evidence="3">
    <location>
        <begin position="1"/>
        <end position="171"/>
    </location>
</feature>
<evidence type="ECO:0000259" key="3">
    <source>
        <dbReference type="PROSITE" id="PS51186"/>
    </source>
</evidence>
<comment type="caution">
    <text evidence="4">The sequence shown here is derived from an EMBL/GenBank/DDBJ whole genome shotgun (WGS) entry which is preliminary data.</text>
</comment>
<gene>
    <name evidence="4" type="ORF">GCM10007301_27400</name>
</gene>
<dbReference type="InterPro" id="IPR050832">
    <property type="entry name" value="Bact_Acetyltransf"/>
</dbReference>
<dbReference type="InterPro" id="IPR000182">
    <property type="entry name" value="GNAT_dom"/>
</dbReference>
<dbReference type="CDD" id="cd04301">
    <property type="entry name" value="NAT_SF"/>
    <property type="match status" value="1"/>
</dbReference>
<accession>A0A917C0C0</accession>